<feature type="binding site" evidence="15">
    <location>
        <position position="305"/>
    </location>
    <ligand>
        <name>cyanocob(III)alamin</name>
        <dbReference type="ChEBI" id="CHEBI:17439"/>
    </ligand>
</feature>
<evidence type="ECO:0000256" key="7">
    <source>
        <dbReference type="ARBA" id="ARBA00022729"/>
    </source>
</evidence>
<keyword evidence="4" id="KW-0813">Transport</keyword>
<dbReference type="GO" id="GO:0031419">
    <property type="term" value="F:cobalamin binding"/>
    <property type="evidence" value="ECO:0007669"/>
    <property type="project" value="InterPro"/>
</dbReference>
<evidence type="ECO:0000313" key="18">
    <source>
        <dbReference type="EMBL" id="AAI06678.1"/>
    </source>
</evidence>
<feature type="domain" description="Transcobalamin-like C-terminal" evidence="17">
    <location>
        <begin position="373"/>
        <end position="448"/>
    </location>
</feature>
<feature type="non-terminal residue" evidence="18">
    <location>
        <position position="1"/>
    </location>
</feature>
<keyword evidence="10 15" id="KW-0170">Cobalt</keyword>
<dbReference type="Pfam" id="PF14478">
    <property type="entry name" value="DUF4430"/>
    <property type="match status" value="1"/>
</dbReference>
<feature type="binding site" evidence="15">
    <location>
        <position position="428"/>
    </location>
    <ligand>
        <name>cyanocob(III)alamin</name>
        <dbReference type="ChEBI" id="CHEBI:17439"/>
    </ligand>
</feature>
<evidence type="ECO:0000256" key="15">
    <source>
        <dbReference type="PIRSR" id="PIRSR602157-1"/>
    </source>
</evidence>
<dbReference type="PANTHER" id="PTHR10559:SF14">
    <property type="entry name" value="TRANSCOBALAMIN-2"/>
    <property type="match status" value="1"/>
</dbReference>
<evidence type="ECO:0000256" key="14">
    <source>
        <dbReference type="ARBA" id="ARBA00041463"/>
    </source>
</evidence>
<dbReference type="EMBL" id="BC106677">
    <property type="protein sequence ID" value="AAI06678.1"/>
    <property type="molecule type" value="mRNA"/>
</dbReference>
<evidence type="ECO:0000256" key="3">
    <source>
        <dbReference type="ARBA" id="ARBA00022426"/>
    </source>
</evidence>
<evidence type="ECO:0000256" key="10">
    <source>
        <dbReference type="ARBA" id="ARBA00023285"/>
    </source>
</evidence>
<comment type="subunit">
    <text evidence="12">Interacts with CD320 (via LDL-receptor class A domains).</text>
</comment>
<evidence type="ECO:0000256" key="2">
    <source>
        <dbReference type="ARBA" id="ARBA00006449"/>
    </source>
</evidence>
<feature type="disulfide bond" evidence="16">
    <location>
        <begin position="177"/>
        <end position="220"/>
    </location>
</feature>
<evidence type="ECO:0000256" key="13">
    <source>
        <dbReference type="ARBA" id="ARBA00040958"/>
    </source>
</evidence>
<dbReference type="GO" id="GO:0005615">
    <property type="term" value="C:extracellular space"/>
    <property type="evidence" value="ECO:0007669"/>
    <property type="project" value="TreeGrafter"/>
</dbReference>
<sequence>SSARENAFYLEQHLQLSVAMAYVWLGIAVLLQCLLTPVKLCEIPEGNTRLIRSLNLKLLRSTIDNSGEPNPSIYIGLRLSEDHSLEREADYLKKLKTSLETITASSKTNNQDQPTTGILALYLMALKSSCDDMEKPEMMRLITRLKHQLHKEKKQITEKDDPLTNYFQYSLGLIALCIHDKKVDEHVIQKLINVEKKDGFVHGDTVSVDTEAMAGLAFLCLKNSGLYSPTLTAEINLAIANVKQKIIKSKNAEGALGNIYSTPLAVQFLSALGSTKDIEECPKAISVLLEAMKQGKFSNPMMMSQLMPVLHQKSYLDVANIKCTGNKDNLILNPSTGMLPDVVVGEERINIMITVESPLSEPVTFGVEAPARSSLLDILKSAEKQNGNFMFKTKDSLYGPFLTMVNGVTATLEERTYWQLLKDPNTPLEEGIADYRPEDGEVITLRLSKW</sequence>
<evidence type="ECO:0000256" key="12">
    <source>
        <dbReference type="ARBA" id="ARBA00038518"/>
    </source>
</evidence>
<dbReference type="GO" id="GO:0006824">
    <property type="term" value="P:cobalt ion transport"/>
    <property type="evidence" value="ECO:0007669"/>
    <property type="project" value="UniProtKB-KW"/>
</dbReference>
<evidence type="ECO:0000256" key="4">
    <source>
        <dbReference type="ARBA" id="ARBA00022448"/>
    </source>
</evidence>
<dbReference type="InterPro" id="IPR027954">
    <property type="entry name" value="Transcobalamin-like_C"/>
</dbReference>
<name>Q3KPL5_XENLA</name>
<keyword evidence="5" id="KW-0964">Secreted</keyword>
<evidence type="ECO:0000256" key="16">
    <source>
        <dbReference type="PIRSR" id="PIRSR602157-2"/>
    </source>
</evidence>
<comment type="function">
    <text evidence="11">Primary vitamin B12-binding and transport protein. Delivers cobalamin to cells.</text>
</comment>
<evidence type="ECO:0000256" key="11">
    <source>
        <dbReference type="ARBA" id="ARBA00037184"/>
    </source>
</evidence>
<keyword evidence="6" id="KW-0479">Metal-binding</keyword>
<dbReference type="GO" id="GO:0015889">
    <property type="term" value="P:cobalamin transport"/>
    <property type="evidence" value="ECO:0007669"/>
    <property type="project" value="InterPro"/>
</dbReference>
<keyword evidence="7" id="KW-0732">Signal</keyword>
<evidence type="ECO:0000256" key="9">
    <source>
        <dbReference type="ARBA" id="ARBA00023157"/>
    </source>
</evidence>
<organism evidence="18">
    <name type="scientific">Xenopus laevis</name>
    <name type="common">African clawed frog</name>
    <dbReference type="NCBI Taxonomy" id="8355"/>
    <lineage>
        <taxon>Eukaryota</taxon>
        <taxon>Metazoa</taxon>
        <taxon>Chordata</taxon>
        <taxon>Craniata</taxon>
        <taxon>Vertebrata</taxon>
        <taxon>Euteleostomi</taxon>
        <taxon>Amphibia</taxon>
        <taxon>Batrachia</taxon>
        <taxon>Anura</taxon>
        <taxon>Pipoidea</taxon>
        <taxon>Pipidae</taxon>
        <taxon>Xenopodinae</taxon>
        <taxon>Xenopus</taxon>
        <taxon>Xenopus</taxon>
    </lineage>
</organism>
<keyword evidence="9 16" id="KW-1015">Disulfide bond</keyword>
<reference evidence="18" key="1">
    <citation type="submission" date="2005-10" db="EMBL/GenBank/DDBJ databases">
        <authorList>
            <consortium name="NIH - Xenopus Gene Collection (XGC) project"/>
        </authorList>
    </citation>
    <scope>NUCLEOTIDE SEQUENCE [LARGE SCALE MRNA]</scope>
    <source>
        <tissue evidence="18">Kidney</tissue>
    </source>
</reference>
<comment type="subcellular location">
    <subcellularLocation>
        <location evidence="1">Secreted</location>
    </subcellularLocation>
</comment>
<dbReference type="PANTHER" id="PTHR10559">
    <property type="entry name" value="TRANSCOBALAMIN-1/GASTRIC INTRINSIC FACTOR"/>
    <property type="match status" value="1"/>
</dbReference>
<comment type="similarity">
    <text evidence="2">Belongs to the eukaryotic cobalamin transport proteins family.</text>
</comment>
<keyword evidence="8" id="KW-0406">Ion transport</keyword>
<keyword evidence="3" id="KW-0171">Cobalt transport</keyword>
<dbReference type="InterPro" id="IPR002157">
    <property type="entry name" value="Cbl-bd_prot"/>
</dbReference>
<proteinExistence type="evidence at transcript level"/>
<dbReference type="Gene3D" id="1.50.10.20">
    <property type="match status" value="1"/>
</dbReference>
<evidence type="ECO:0000256" key="5">
    <source>
        <dbReference type="ARBA" id="ARBA00022525"/>
    </source>
</evidence>
<protein>
    <recommendedName>
        <fullName evidence="13">Transcobalamin-2</fullName>
    </recommendedName>
    <alternativeName>
        <fullName evidence="14">Transcobalamin II</fullName>
    </alternativeName>
</protein>
<dbReference type="GO" id="GO:0046872">
    <property type="term" value="F:metal ion binding"/>
    <property type="evidence" value="ECO:0007669"/>
    <property type="project" value="UniProtKB-KW"/>
</dbReference>
<evidence type="ECO:0000256" key="8">
    <source>
        <dbReference type="ARBA" id="ARBA00023065"/>
    </source>
</evidence>
<feature type="binding site" evidence="15">
    <location>
        <position position="258"/>
    </location>
    <ligand>
        <name>cyanocob(III)alamin</name>
        <dbReference type="ChEBI" id="CHEBI:17439"/>
    </ligand>
</feature>
<feature type="disulfide bond" evidence="16">
    <location>
        <begin position="41"/>
        <end position="281"/>
    </location>
</feature>
<evidence type="ECO:0000256" key="1">
    <source>
        <dbReference type="ARBA" id="ARBA00004613"/>
    </source>
</evidence>
<feature type="binding site" evidence="15">
    <location>
        <begin position="418"/>
        <end position="420"/>
    </location>
    <ligand>
        <name>cyanocob(III)alamin</name>
        <dbReference type="ChEBI" id="CHEBI:17439"/>
    </ligand>
</feature>
<evidence type="ECO:0000256" key="6">
    <source>
        <dbReference type="ARBA" id="ARBA00022723"/>
    </source>
</evidence>
<evidence type="ECO:0000259" key="17">
    <source>
        <dbReference type="Pfam" id="PF14478"/>
    </source>
</evidence>
<dbReference type="Gene3D" id="2.170.130.30">
    <property type="match status" value="1"/>
</dbReference>
<feature type="binding site" evidence="15">
    <location>
        <position position="209"/>
    </location>
    <ligand>
        <name>cyanocob(III)alamin</name>
        <dbReference type="ChEBI" id="CHEBI:17439"/>
    </ligand>
</feature>
<feature type="binding site" evidence="15">
    <location>
        <begin position="164"/>
        <end position="168"/>
    </location>
    <ligand>
        <name>cyanocob(III)alamin</name>
        <dbReference type="ChEBI" id="CHEBI:17439"/>
    </ligand>
</feature>
<dbReference type="InterPro" id="IPR051588">
    <property type="entry name" value="Cobalamin_Transport"/>
</dbReference>
<dbReference type="AlphaFoldDB" id="Q3KPL5"/>
<accession>Q3KPL5</accession>
<dbReference type="Pfam" id="PF01122">
    <property type="entry name" value="Cobalamin_bind"/>
    <property type="match status" value="1"/>
</dbReference>
<feature type="binding site" evidence="15">
    <location>
        <position position="450"/>
    </location>
    <ligand>
        <name>cyanocob(III)alamin</name>
        <dbReference type="ChEBI" id="CHEBI:17439"/>
    </ligand>
</feature>